<name>A0A1H7W0M1_STIAU</name>
<dbReference type="OrthoDB" id="5513099at2"/>
<evidence type="ECO:0000313" key="1">
    <source>
        <dbReference type="EMBL" id="SEM15040.1"/>
    </source>
</evidence>
<organism evidence="1 2">
    <name type="scientific">Stigmatella aurantiaca</name>
    <dbReference type="NCBI Taxonomy" id="41"/>
    <lineage>
        <taxon>Bacteria</taxon>
        <taxon>Pseudomonadati</taxon>
        <taxon>Myxococcota</taxon>
        <taxon>Myxococcia</taxon>
        <taxon>Myxococcales</taxon>
        <taxon>Cystobacterineae</taxon>
        <taxon>Archangiaceae</taxon>
        <taxon>Stigmatella</taxon>
    </lineage>
</organism>
<sequence>MLFYSIEGIQASRHTGEVEGEHRWSLPGVRCPLCKSAWSTGAVAYPSVNLTNHPEREKLQEPRLEEDFAEFERLRESVRPLIPGTVLHPGTDFGPFVGTAQGTFGPLVVPSPWVLMMQRGALEQLQAEGLQGLKGCSMDVRFRQKKNPPQLVELELLPLGLLHEDCIPPDQRAPCPRCGRLAFSLPVNPLLQATSLPKDTDLFRLGNFATVIVATQRFVETVRRLWPEEQLEVRELPMR</sequence>
<accession>A0A1H7W0M1</accession>
<dbReference type="Pfam" id="PF09535">
    <property type="entry name" value="Gmx_para_CXXCG"/>
    <property type="match status" value="1"/>
</dbReference>
<dbReference type="AlphaFoldDB" id="A0A1H7W0M1"/>
<reference evidence="2" key="1">
    <citation type="submission" date="2016-10" db="EMBL/GenBank/DDBJ databases">
        <authorList>
            <person name="Varghese N."/>
            <person name="Submissions S."/>
        </authorList>
    </citation>
    <scope>NUCLEOTIDE SEQUENCE [LARGE SCALE GENOMIC DNA]</scope>
    <source>
        <strain evidence="2">DSM 17044</strain>
    </source>
</reference>
<dbReference type="Proteomes" id="UP000182719">
    <property type="component" value="Unassembled WGS sequence"/>
</dbReference>
<dbReference type="NCBIfam" id="TIGR02264">
    <property type="entry name" value="gmx_para_CXXCG"/>
    <property type="match status" value="1"/>
</dbReference>
<gene>
    <name evidence="1" type="ORF">SAMN05444354_11298</name>
</gene>
<dbReference type="InterPro" id="IPR011750">
    <property type="entry name" value="Gmx_para_CXXCG"/>
</dbReference>
<protein>
    <submittedName>
        <fullName evidence="1">Myxococcus xanthus double-CXXCG motif paralogous family</fullName>
    </submittedName>
</protein>
<evidence type="ECO:0000313" key="2">
    <source>
        <dbReference type="Proteomes" id="UP000182719"/>
    </source>
</evidence>
<dbReference type="EMBL" id="FOAP01000012">
    <property type="protein sequence ID" value="SEM15040.1"/>
    <property type="molecule type" value="Genomic_DNA"/>
</dbReference>
<proteinExistence type="predicted"/>
<dbReference type="RefSeq" id="WP_075008552.1">
    <property type="nucleotide sequence ID" value="NZ_FOAP01000012.1"/>
</dbReference>
<keyword evidence="2" id="KW-1185">Reference proteome</keyword>